<dbReference type="SUPFAM" id="SSF46785">
    <property type="entry name" value="Winged helix' DNA-binding domain"/>
    <property type="match status" value="1"/>
</dbReference>
<reference evidence="7 8" key="1">
    <citation type="submission" date="2018-03" db="EMBL/GenBank/DDBJ databases">
        <title>Genome sequencing of Ottowia sp.</title>
        <authorList>
            <person name="Kim S.-J."/>
            <person name="Heo J."/>
            <person name="Kwon S.-W."/>
        </authorList>
    </citation>
    <scope>NUCLEOTIDE SEQUENCE [LARGE SCALE GENOMIC DNA]</scope>
    <source>
        <strain evidence="7 8">KADR8-3</strain>
    </source>
</reference>
<evidence type="ECO:0000256" key="3">
    <source>
        <dbReference type="ARBA" id="ARBA00023125"/>
    </source>
</evidence>
<dbReference type="InterPro" id="IPR000847">
    <property type="entry name" value="LysR_HTH_N"/>
</dbReference>
<protein>
    <submittedName>
        <fullName evidence="7">LysR family transcriptional regulator</fullName>
    </submittedName>
</protein>
<dbReference type="InterPro" id="IPR005119">
    <property type="entry name" value="LysR_subst-bd"/>
</dbReference>
<dbReference type="SUPFAM" id="SSF53850">
    <property type="entry name" value="Periplasmic binding protein-like II"/>
    <property type="match status" value="1"/>
</dbReference>
<dbReference type="GO" id="GO:0043565">
    <property type="term" value="F:sequence-specific DNA binding"/>
    <property type="evidence" value="ECO:0007669"/>
    <property type="project" value="TreeGrafter"/>
</dbReference>
<evidence type="ECO:0000256" key="4">
    <source>
        <dbReference type="ARBA" id="ARBA00023163"/>
    </source>
</evidence>
<keyword evidence="2" id="KW-0805">Transcription regulation</keyword>
<evidence type="ECO:0000256" key="1">
    <source>
        <dbReference type="ARBA" id="ARBA00009437"/>
    </source>
</evidence>
<evidence type="ECO:0000256" key="5">
    <source>
        <dbReference type="SAM" id="MobiDB-lite"/>
    </source>
</evidence>
<dbReference type="OrthoDB" id="9072091at2"/>
<dbReference type="EMBL" id="CP027666">
    <property type="protein sequence ID" value="AVO36099.1"/>
    <property type="molecule type" value="Genomic_DNA"/>
</dbReference>
<dbReference type="GO" id="GO:0006351">
    <property type="term" value="P:DNA-templated transcription"/>
    <property type="evidence" value="ECO:0007669"/>
    <property type="project" value="TreeGrafter"/>
</dbReference>
<accession>A0A2S0MJP3</accession>
<dbReference type="Gene3D" id="3.40.190.290">
    <property type="match status" value="1"/>
</dbReference>
<feature type="domain" description="HTH lysR-type" evidence="6">
    <location>
        <begin position="60"/>
        <end position="117"/>
    </location>
</feature>
<dbReference type="Gene3D" id="1.10.10.10">
    <property type="entry name" value="Winged helix-like DNA-binding domain superfamily/Winged helix DNA-binding domain"/>
    <property type="match status" value="1"/>
</dbReference>
<evidence type="ECO:0000313" key="8">
    <source>
        <dbReference type="Proteomes" id="UP000239709"/>
    </source>
</evidence>
<dbReference type="InterPro" id="IPR036390">
    <property type="entry name" value="WH_DNA-bd_sf"/>
</dbReference>
<dbReference type="InterPro" id="IPR036388">
    <property type="entry name" value="WH-like_DNA-bd_sf"/>
</dbReference>
<dbReference type="PROSITE" id="PS50931">
    <property type="entry name" value="HTH_LYSR"/>
    <property type="match status" value="1"/>
</dbReference>
<comment type="similarity">
    <text evidence="1">Belongs to the LysR transcriptional regulatory family.</text>
</comment>
<dbReference type="PANTHER" id="PTHR30537">
    <property type="entry name" value="HTH-TYPE TRANSCRIPTIONAL REGULATOR"/>
    <property type="match status" value="1"/>
</dbReference>
<name>A0A2S0MJP3_9BURK</name>
<dbReference type="Pfam" id="PF03466">
    <property type="entry name" value="LysR_substrate"/>
    <property type="match status" value="1"/>
</dbReference>
<dbReference type="Proteomes" id="UP000239709">
    <property type="component" value="Chromosome"/>
</dbReference>
<sequence>MSSTSPRAASTDATGLPASAGAATDPGAPGGSGSVALSPALAASGTPAQPAQADRNADAPGWDELRAVQAVLAHGSLSGAARALASSQPTLGRHIAALEQRWGVALFSRSKTGLKPTEAALALAPLADAMAAQALAMGRVAEGWRSPQLHATVRLTASDVMGHAVLPPLLARLQGEHPGIRIELSLSNRVQDLIGREVDVAVRMHQPHQPALLAQRVADRPVGLFAHRRYLVAHGVPHTEADLLEHRLIGHDREGPPALTPEHAAIWQHARFALRCDDEAAQWALVRAGAGIGAGHVALAAELPDLQRVLPQVELSLPVWLCMHEDLRHSAAHLAVFRALAEGLRAPPPA</sequence>
<feature type="region of interest" description="Disordered" evidence="5">
    <location>
        <begin position="1"/>
        <end position="57"/>
    </location>
</feature>
<dbReference type="KEGG" id="otk:C6570_10435"/>
<keyword evidence="3" id="KW-0238">DNA-binding</keyword>
<gene>
    <name evidence="7" type="ORF">C6570_10435</name>
</gene>
<dbReference type="RefSeq" id="WP_106704641.1">
    <property type="nucleotide sequence ID" value="NZ_CP027666.1"/>
</dbReference>
<keyword evidence="4" id="KW-0804">Transcription</keyword>
<dbReference type="GO" id="GO:0003700">
    <property type="term" value="F:DNA-binding transcription factor activity"/>
    <property type="evidence" value="ECO:0007669"/>
    <property type="project" value="InterPro"/>
</dbReference>
<dbReference type="InterPro" id="IPR058163">
    <property type="entry name" value="LysR-type_TF_proteobact-type"/>
</dbReference>
<dbReference type="Pfam" id="PF00126">
    <property type="entry name" value="HTH_1"/>
    <property type="match status" value="1"/>
</dbReference>
<proteinExistence type="inferred from homology"/>
<evidence type="ECO:0000259" key="6">
    <source>
        <dbReference type="PROSITE" id="PS50931"/>
    </source>
</evidence>
<feature type="compositionally biased region" description="Polar residues" evidence="5">
    <location>
        <begin position="1"/>
        <end position="13"/>
    </location>
</feature>
<evidence type="ECO:0000256" key="2">
    <source>
        <dbReference type="ARBA" id="ARBA00023015"/>
    </source>
</evidence>
<keyword evidence="8" id="KW-1185">Reference proteome</keyword>
<dbReference type="AlphaFoldDB" id="A0A2S0MJP3"/>
<dbReference type="PANTHER" id="PTHR30537:SF3">
    <property type="entry name" value="TRANSCRIPTIONAL REGULATORY PROTEIN"/>
    <property type="match status" value="1"/>
</dbReference>
<organism evidence="7 8">
    <name type="scientific">Ottowia oryzae</name>
    <dbReference type="NCBI Taxonomy" id="2109914"/>
    <lineage>
        <taxon>Bacteria</taxon>
        <taxon>Pseudomonadati</taxon>
        <taxon>Pseudomonadota</taxon>
        <taxon>Betaproteobacteria</taxon>
        <taxon>Burkholderiales</taxon>
        <taxon>Comamonadaceae</taxon>
        <taxon>Ottowia</taxon>
    </lineage>
</organism>
<dbReference type="PRINTS" id="PR00039">
    <property type="entry name" value="HTHLYSR"/>
</dbReference>
<evidence type="ECO:0000313" key="7">
    <source>
        <dbReference type="EMBL" id="AVO36099.1"/>
    </source>
</evidence>
<feature type="compositionally biased region" description="Low complexity" evidence="5">
    <location>
        <begin position="17"/>
        <end position="27"/>
    </location>
</feature>